<dbReference type="InterPro" id="IPR046825">
    <property type="entry name" value="PDH_C"/>
</dbReference>
<dbReference type="SUPFAM" id="SSF51735">
    <property type="entry name" value="NAD(P)-binding Rossmann-fold domains"/>
    <property type="match status" value="1"/>
</dbReference>
<dbReference type="RefSeq" id="WP_101752697.1">
    <property type="nucleotide sequence ID" value="NZ_CP025430.1"/>
</dbReference>
<dbReference type="InterPro" id="IPR036291">
    <property type="entry name" value="NAD(P)-bd_dom_sf"/>
</dbReference>
<dbReference type="InterPro" id="IPR008927">
    <property type="entry name" value="6-PGluconate_DH-like_C_sf"/>
</dbReference>
<feature type="domain" description="Prephenate/arogenate dehydrogenase" evidence="2">
    <location>
        <begin position="6"/>
        <end position="236"/>
    </location>
</feature>
<dbReference type="Gene3D" id="1.10.3660.10">
    <property type="entry name" value="6-phosphogluconate dehydrogenase C-terminal like domain"/>
    <property type="match status" value="1"/>
</dbReference>
<evidence type="ECO:0000313" key="3">
    <source>
        <dbReference type="EMBL" id="AUH64668.1"/>
    </source>
</evidence>
<dbReference type="GO" id="GO:0070403">
    <property type="term" value="F:NAD+ binding"/>
    <property type="evidence" value="ECO:0007669"/>
    <property type="project" value="InterPro"/>
</dbReference>
<organism evidence="3 4">
    <name type="scientific">Paracoccus zhejiangensis</name>
    <dbReference type="NCBI Taxonomy" id="1077935"/>
    <lineage>
        <taxon>Bacteria</taxon>
        <taxon>Pseudomonadati</taxon>
        <taxon>Pseudomonadota</taxon>
        <taxon>Alphaproteobacteria</taxon>
        <taxon>Rhodobacterales</taxon>
        <taxon>Paracoccaceae</taxon>
        <taxon>Paracoccus</taxon>
    </lineage>
</organism>
<dbReference type="Proteomes" id="UP000234530">
    <property type="component" value="Chromosome"/>
</dbReference>
<name>A0A2H5EZE0_9RHOB</name>
<dbReference type="InterPro" id="IPR046826">
    <property type="entry name" value="PDH_N"/>
</dbReference>
<dbReference type="PANTHER" id="PTHR21363">
    <property type="entry name" value="PREPHENATE DEHYDROGENASE"/>
    <property type="match status" value="1"/>
</dbReference>
<dbReference type="InterPro" id="IPR050812">
    <property type="entry name" value="Preph/Arog_dehydrog"/>
</dbReference>
<protein>
    <submittedName>
        <fullName evidence="3">Prephenate dehydrogenase/arogenate dehydrogenase family protein</fullName>
    </submittedName>
</protein>
<dbReference type="KEGG" id="pzh:CX676_11240"/>
<dbReference type="PROSITE" id="PS51176">
    <property type="entry name" value="PDH_ADH"/>
    <property type="match status" value="1"/>
</dbReference>
<dbReference type="EMBL" id="CP025430">
    <property type="protein sequence ID" value="AUH64668.1"/>
    <property type="molecule type" value="Genomic_DNA"/>
</dbReference>
<dbReference type="InterPro" id="IPR003099">
    <property type="entry name" value="Prephen_DH"/>
</dbReference>
<keyword evidence="1" id="KW-0560">Oxidoreductase</keyword>
<dbReference type="SUPFAM" id="SSF48179">
    <property type="entry name" value="6-phosphogluconate dehydrogenase C-terminal domain-like"/>
    <property type="match status" value="1"/>
</dbReference>
<dbReference type="Pfam" id="PF02153">
    <property type="entry name" value="PDH_N"/>
    <property type="match status" value="1"/>
</dbReference>
<dbReference type="Pfam" id="PF20463">
    <property type="entry name" value="PDH_C"/>
    <property type="match status" value="1"/>
</dbReference>
<dbReference type="OrthoDB" id="9800497at2"/>
<dbReference type="AlphaFoldDB" id="A0A2H5EZE0"/>
<dbReference type="GO" id="GO:0006571">
    <property type="term" value="P:tyrosine biosynthetic process"/>
    <property type="evidence" value="ECO:0007669"/>
    <property type="project" value="InterPro"/>
</dbReference>
<dbReference type="PANTHER" id="PTHR21363:SF0">
    <property type="entry name" value="PREPHENATE DEHYDROGENASE [NADP(+)]"/>
    <property type="match status" value="1"/>
</dbReference>
<evidence type="ECO:0000256" key="1">
    <source>
        <dbReference type="ARBA" id="ARBA00023002"/>
    </source>
</evidence>
<evidence type="ECO:0000259" key="2">
    <source>
        <dbReference type="PROSITE" id="PS51176"/>
    </source>
</evidence>
<gene>
    <name evidence="3" type="ORF">CX676_11240</name>
</gene>
<evidence type="ECO:0000313" key="4">
    <source>
        <dbReference type="Proteomes" id="UP000234530"/>
    </source>
</evidence>
<dbReference type="GO" id="GO:0004665">
    <property type="term" value="F:prephenate dehydrogenase (NADP+) activity"/>
    <property type="evidence" value="ECO:0007669"/>
    <property type="project" value="InterPro"/>
</dbReference>
<proteinExistence type="predicted"/>
<sequence>MKTPKPRLAIIGFGAFGQLAARHLRDHARICVSDPVSRADDLPQVGLAEAARADVILLAVPLSCLEQVLTEIAPHLRPGAVVIDVTSVKLRPAELMQALLPDHVGIIATHPLFGPESARDGIAGHRLAWCPLRGGEHRRLAAFLRWLGLKVLTTTPDQHDAEMAMVQGLTHLISRSLGALGPMPTRLATASFQHLIEAARMVQADSPELLRTILCENPHAEPVRRRFLDAAAAVTG</sequence>
<accession>A0A2H5EZE0</accession>
<reference evidence="3 4" key="1">
    <citation type="journal article" date="2013" name="Antonie Van Leeuwenhoek">
        <title>Paracoccus zhejiangensis sp. nov., isolated from activated sludge in wastewater-treatment system.</title>
        <authorList>
            <person name="Wu Z.G."/>
            <person name="Zhang D.F."/>
            <person name="Liu Y.L."/>
            <person name="Wang F."/>
            <person name="Jiang X."/>
            <person name="Li C."/>
            <person name="Li S.P."/>
            <person name="Hong Q."/>
            <person name="Li W.J."/>
        </authorList>
    </citation>
    <scope>NUCLEOTIDE SEQUENCE [LARGE SCALE GENOMIC DNA]</scope>
    <source>
        <strain evidence="3 4">J6</strain>
    </source>
</reference>
<dbReference type="GO" id="GO:0008977">
    <property type="term" value="F:prephenate dehydrogenase (NAD+) activity"/>
    <property type="evidence" value="ECO:0007669"/>
    <property type="project" value="InterPro"/>
</dbReference>
<keyword evidence="4" id="KW-1185">Reference proteome</keyword>
<dbReference type="Gene3D" id="3.40.50.720">
    <property type="entry name" value="NAD(P)-binding Rossmann-like Domain"/>
    <property type="match status" value="1"/>
</dbReference>